<feature type="domain" description="Glycosyltransferase subfamily 4-like N-terminal" evidence="2">
    <location>
        <begin position="2"/>
        <end position="137"/>
    </location>
</feature>
<protein>
    <submittedName>
        <fullName evidence="3">Glycosyl transferase 4-like</fullName>
    </submittedName>
</protein>
<gene>
    <name evidence="3" type="ORF">SAMN05444484_104302</name>
</gene>
<dbReference type="Pfam" id="PF13477">
    <property type="entry name" value="Glyco_trans_4_2"/>
    <property type="match status" value="1"/>
</dbReference>
<proteinExistence type="predicted"/>
<evidence type="ECO:0000259" key="1">
    <source>
        <dbReference type="Pfam" id="PF00534"/>
    </source>
</evidence>
<dbReference type="InterPro" id="IPR001296">
    <property type="entry name" value="Glyco_trans_1"/>
</dbReference>
<dbReference type="Gene3D" id="3.40.50.2000">
    <property type="entry name" value="Glycogen Phosphorylase B"/>
    <property type="match status" value="2"/>
</dbReference>
<dbReference type="STRING" id="946677.SAMN05444484_104302"/>
<reference evidence="4" key="1">
    <citation type="submission" date="2016-11" db="EMBL/GenBank/DDBJ databases">
        <authorList>
            <person name="Varghese N."/>
            <person name="Submissions S."/>
        </authorList>
    </citation>
    <scope>NUCLEOTIDE SEQUENCE [LARGE SCALE GENOMIC DNA]</scope>
    <source>
        <strain evidence="4">DSM 24724</strain>
    </source>
</reference>
<dbReference type="EMBL" id="FRBT01000004">
    <property type="protein sequence ID" value="SHM18446.1"/>
    <property type="molecule type" value="Genomic_DNA"/>
</dbReference>
<organism evidence="3 4">
    <name type="scientific">Flavobacterium chilense</name>
    <dbReference type="NCBI Taxonomy" id="946677"/>
    <lineage>
        <taxon>Bacteria</taxon>
        <taxon>Pseudomonadati</taxon>
        <taxon>Bacteroidota</taxon>
        <taxon>Flavobacteriia</taxon>
        <taxon>Flavobacteriales</taxon>
        <taxon>Flavobacteriaceae</taxon>
        <taxon>Flavobacterium</taxon>
    </lineage>
</organism>
<evidence type="ECO:0000313" key="3">
    <source>
        <dbReference type="EMBL" id="SHM18446.1"/>
    </source>
</evidence>
<dbReference type="RefSeq" id="WP_068843842.1">
    <property type="nucleotide sequence ID" value="NZ_FRBT01000004.1"/>
</dbReference>
<dbReference type="Proteomes" id="UP000184028">
    <property type="component" value="Unassembled WGS sequence"/>
</dbReference>
<name>A0A1M7GQC6_9FLAO</name>
<evidence type="ECO:0000259" key="2">
    <source>
        <dbReference type="Pfam" id="PF13477"/>
    </source>
</evidence>
<keyword evidence="3" id="KW-0808">Transferase</keyword>
<dbReference type="Pfam" id="PF00534">
    <property type="entry name" value="Glycos_transf_1"/>
    <property type="match status" value="1"/>
</dbReference>
<sequence>MKILFVSMPSIHVIRWIENLKEKGHELYWFDVLDRGPLENLDYVHQFVNWKKRKYRYIKGEYFLRKKMPLVYDKIIPYLEVSANEGLEKIIQEIKPDVVHSFELHYCSYPILKTMNKNPDIKWIYSCWGSDIFRHQVFENDIQKIKSVLARVNFLITDCERDHHLAKKYNFNGIFLGVVPGGGGYNIKDIETRFQDIETRKLILIKGNHNETGRALYTLKAIERIIDQLDNFHIYVFSAGEKVKEFIKSDLKLKGKIKIVEKINQSELHNYFGKAFLYVGNNFSDGMPNSLLESLLLGAIPLQSNPGNATKELIGEKYFGEIINDPENSDEIAEKILNLIHNKDNNVQFAKINHLKAIEDYNYEKIRDSIYNLYSTVAIHE</sequence>
<dbReference type="OrthoDB" id="1411429at2"/>
<dbReference type="AlphaFoldDB" id="A0A1M7GQC6"/>
<evidence type="ECO:0000313" key="4">
    <source>
        <dbReference type="Proteomes" id="UP000184028"/>
    </source>
</evidence>
<dbReference type="PANTHER" id="PTHR12526">
    <property type="entry name" value="GLYCOSYLTRANSFERASE"/>
    <property type="match status" value="1"/>
</dbReference>
<dbReference type="GO" id="GO:0016757">
    <property type="term" value="F:glycosyltransferase activity"/>
    <property type="evidence" value="ECO:0007669"/>
    <property type="project" value="InterPro"/>
</dbReference>
<dbReference type="CDD" id="cd03801">
    <property type="entry name" value="GT4_PimA-like"/>
    <property type="match status" value="1"/>
</dbReference>
<feature type="domain" description="Glycosyl transferase family 1" evidence="1">
    <location>
        <begin position="197"/>
        <end position="351"/>
    </location>
</feature>
<keyword evidence="4" id="KW-1185">Reference proteome</keyword>
<accession>A0A1M7GQC6</accession>
<dbReference type="SUPFAM" id="SSF53756">
    <property type="entry name" value="UDP-Glycosyltransferase/glycogen phosphorylase"/>
    <property type="match status" value="1"/>
</dbReference>
<dbReference type="PANTHER" id="PTHR12526:SF630">
    <property type="entry name" value="GLYCOSYLTRANSFERASE"/>
    <property type="match status" value="1"/>
</dbReference>
<dbReference type="InterPro" id="IPR028098">
    <property type="entry name" value="Glyco_trans_4-like_N"/>
</dbReference>